<organism evidence="1 2">
    <name type="scientific">Ceutorhynchus assimilis</name>
    <name type="common">cabbage seed weevil</name>
    <dbReference type="NCBI Taxonomy" id="467358"/>
    <lineage>
        <taxon>Eukaryota</taxon>
        <taxon>Metazoa</taxon>
        <taxon>Ecdysozoa</taxon>
        <taxon>Arthropoda</taxon>
        <taxon>Hexapoda</taxon>
        <taxon>Insecta</taxon>
        <taxon>Pterygota</taxon>
        <taxon>Neoptera</taxon>
        <taxon>Endopterygota</taxon>
        <taxon>Coleoptera</taxon>
        <taxon>Polyphaga</taxon>
        <taxon>Cucujiformia</taxon>
        <taxon>Curculionidae</taxon>
        <taxon>Ceutorhynchinae</taxon>
        <taxon>Ceutorhynchus</taxon>
    </lineage>
</organism>
<reference evidence="1" key="1">
    <citation type="submission" date="2022-01" db="EMBL/GenBank/DDBJ databases">
        <authorList>
            <person name="King R."/>
        </authorList>
    </citation>
    <scope>NUCLEOTIDE SEQUENCE</scope>
</reference>
<sequence>MPTCTITFMEPTWTKEEIFGNHLRSTNNELPSISPTVLHATLI</sequence>
<gene>
    <name evidence="1" type="ORF">CEUTPL_LOCUS7339</name>
</gene>
<evidence type="ECO:0000313" key="2">
    <source>
        <dbReference type="Proteomes" id="UP001152799"/>
    </source>
</evidence>
<dbReference type="AlphaFoldDB" id="A0A9N9QNH4"/>
<dbReference type="Proteomes" id="UP001152799">
    <property type="component" value="Chromosome 3"/>
</dbReference>
<evidence type="ECO:0000313" key="1">
    <source>
        <dbReference type="EMBL" id="CAG9766767.1"/>
    </source>
</evidence>
<protein>
    <submittedName>
        <fullName evidence="1">Uncharacterized protein</fullName>
    </submittedName>
</protein>
<accession>A0A9N9QNH4</accession>
<proteinExistence type="predicted"/>
<dbReference type="EMBL" id="OU892279">
    <property type="protein sequence ID" value="CAG9766767.1"/>
    <property type="molecule type" value="Genomic_DNA"/>
</dbReference>
<keyword evidence="2" id="KW-1185">Reference proteome</keyword>
<name>A0A9N9QNH4_9CUCU</name>